<protein>
    <submittedName>
        <fullName evidence="6">Cytochrome b5</fullName>
    </submittedName>
</protein>
<dbReference type="PANTHER" id="PTHR46237:SF1">
    <property type="entry name" value="CYTOCHROME B5 REDUCTASE 4"/>
    <property type="match status" value="1"/>
</dbReference>
<keyword evidence="1 4" id="KW-0349">Heme</keyword>
<dbReference type="STRING" id="857566.A0A1E3PDZ1"/>
<dbReference type="InterPro" id="IPR051872">
    <property type="entry name" value="Cytochrome_b5/Flavoprotein_Rdt"/>
</dbReference>
<keyword evidence="2 4" id="KW-0479">Metal-binding</keyword>
<evidence type="ECO:0000259" key="5">
    <source>
        <dbReference type="PROSITE" id="PS50255"/>
    </source>
</evidence>
<keyword evidence="3 4" id="KW-0408">Iron</keyword>
<dbReference type="Pfam" id="PF00173">
    <property type="entry name" value="Cyt-b5"/>
    <property type="match status" value="1"/>
</dbReference>
<proteinExistence type="inferred from homology"/>
<dbReference type="GO" id="GO:0005737">
    <property type="term" value="C:cytoplasm"/>
    <property type="evidence" value="ECO:0007669"/>
    <property type="project" value="TreeGrafter"/>
</dbReference>
<dbReference type="Gene3D" id="3.10.120.10">
    <property type="entry name" value="Cytochrome b5-like heme/steroid binding domain"/>
    <property type="match status" value="1"/>
</dbReference>
<evidence type="ECO:0000256" key="4">
    <source>
        <dbReference type="RuleBase" id="RU362121"/>
    </source>
</evidence>
<dbReference type="SUPFAM" id="SSF55856">
    <property type="entry name" value="Cytochrome b5-like heme/steroid binding domain"/>
    <property type="match status" value="1"/>
</dbReference>
<dbReference type="FunFam" id="3.10.120.10:FF:000001">
    <property type="entry name" value="Cytochrome b5 reductase 4"/>
    <property type="match status" value="1"/>
</dbReference>
<dbReference type="SMART" id="SM01117">
    <property type="entry name" value="Cyt-b5"/>
    <property type="match status" value="1"/>
</dbReference>
<accession>A0A1E3PDZ1</accession>
<dbReference type="GO" id="GO:0046872">
    <property type="term" value="F:metal ion binding"/>
    <property type="evidence" value="ECO:0007669"/>
    <property type="project" value="UniProtKB-UniRule"/>
</dbReference>
<evidence type="ECO:0000256" key="2">
    <source>
        <dbReference type="ARBA" id="ARBA00022723"/>
    </source>
</evidence>
<dbReference type="GO" id="GO:0004128">
    <property type="term" value="F:cytochrome-b5 reductase activity, acting on NAD(P)H"/>
    <property type="evidence" value="ECO:0007669"/>
    <property type="project" value="TreeGrafter"/>
</dbReference>
<dbReference type="Proteomes" id="UP000095009">
    <property type="component" value="Unassembled WGS sequence"/>
</dbReference>
<dbReference type="GO" id="GO:0020037">
    <property type="term" value="F:heme binding"/>
    <property type="evidence" value="ECO:0007669"/>
    <property type="project" value="UniProtKB-UniRule"/>
</dbReference>
<name>A0A1E3PDZ1_9ASCO</name>
<keyword evidence="7" id="KW-1185">Reference proteome</keyword>
<dbReference type="InterPro" id="IPR036400">
    <property type="entry name" value="Cyt_B5-like_heme/steroid_sf"/>
</dbReference>
<dbReference type="InterPro" id="IPR001199">
    <property type="entry name" value="Cyt_B5-like_heme/steroid-bd"/>
</dbReference>
<dbReference type="PROSITE" id="PS50255">
    <property type="entry name" value="CYTOCHROME_B5_2"/>
    <property type="match status" value="1"/>
</dbReference>
<organism evidence="6 7">
    <name type="scientific">Nadsonia fulvescens var. elongata DSM 6958</name>
    <dbReference type="NCBI Taxonomy" id="857566"/>
    <lineage>
        <taxon>Eukaryota</taxon>
        <taxon>Fungi</taxon>
        <taxon>Dikarya</taxon>
        <taxon>Ascomycota</taxon>
        <taxon>Saccharomycotina</taxon>
        <taxon>Dipodascomycetes</taxon>
        <taxon>Dipodascales</taxon>
        <taxon>Dipodascales incertae sedis</taxon>
        <taxon>Nadsonia</taxon>
    </lineage>
</organism>
<dbReference type="PROSITE" id="PS00191">
    <property type="entry name" value="CYTOCHROME_B5_1"/>
    <property type="match status" value="1"/>
</dbReference>
<dbReference type="AlphaFoldDB" id="A0A1E3PDZ1"/>
<comment type="similarity">
    <text evidence="4">Belongs to the cytochrome b5 family.</text>
</comment>
<reference evidence="6 7" key="1">
    <citation type="journal article" date="2016" name="Proc. Natl. Acad. Sci. U.S.A.">
        <title>Comparative genomics of biotechnologically important yeasts.</title>
        <authorList>
            <person name="Riley R."/>
            <person name="Haridas S."/>
            <person name="Wolfe K.H."/>
            <person name="Lopes M.R."/>
            <person name="Hittinger C.T."/>
            <person name="Goeker M."/>
            <person name="Salamov A.A."/>
            <person name="Wisecaver J.H."/>
            <person name="Long T.M."/>
            <person name="Calvey C.H."/>
            <person name="Aerts A.L."/>
            <person name="Barry K.W."/>
            <person name="Choi C."/>
            <person name="Clum A."/>
            <person name="Coughlan A.Y."/>
            <person name="Deshpande S."/>
            <person name="Douglass A.P."/>
            <person name="Hanson S.J."/>
            <person name="Klenk H.-P."/>
            <person name="LaButti K.M."/>
            <person name="Lapidus A."/>
            <person name="Lindquist E.A."/>
            <person name="Lipzen A.M."/>
            <person name="Meier-Kolthoff J.P."/>
            <person name="Ohm R.A."/>
            <person name="Otillar R.P."/>
            <person name="Pangilinan J.L."/>
            <person name="Peng Y."/>
            <person name="Rokas A."/>
            <person name="Rosa C.A."/>
            <person name="Scheuner C."/>
            <person name="Sibirny A.A."/>
            <person name="Slot J.C."/>
            <person name="Stielow J.B."/>
            <person name="Sun H."/>
            <person name="Kurtzman C.P."/>
            <person name="Blackwell M."/>
            <person name="Grigoriev I.V."/>
            <person name="Jeffries T.W."/>
        </authorList>
    </citation>
    <scope>NUCLEOTIDE SEQUENCE [LARGE SCALE GENOMIC DNA]</scope>
    <source>
        <strain evidence="6 7">DSM 6958</strain>
    </source>
</reference>
<evidence type="ECO:0000313" key="7">
    <source>
        <dbReference type="Proteomes" id="UP000095009"/>
    </source>
</evidence>
<gene>
    <name evidence="6" type="ORF">NADFUDRAFT_84255</name>
</gene>
<dbReference type="OrthoDB" id="432299at2759"/>
<sequence length="173" mass="18757">MPSPALRVTPTLSVPAAKARALHTYTSPATPGRTEASQPNIISRTPKLATGTSPASTVRASLRRNKVKLKPGFSALDWSKLRSSGKNLRGVEYPGLIRVTAAELAQHQTKDDAWTALGGKVYNMTHYMGFHPGGERDLMRVAGKDGTKLFMATHSWVSFESMLDGCLVGFYQP</sequence>
<feature type="domain" description="Cytochrome b5 heme-binding" evidence="5">
    <location>
        <begin position="96"/>
        <end position="172"/>
    </location>
</feature>
<evidence type="ECO:0000256" key="3">
    <source>
        <dbReference type="ARBA" id="ARBA00023004"/>
    </source>
</evidence>
<evidence type="ECO:0000256" key="1">
    <source>
        <dbReference type="ARBA" id="ARBA00022617"/>
    </source>
</evidence>
<dbReference type="PANTHER" id="PTHR46237">
    <property type="entry name" value="CYTOCHROME B5 REDUCTASE 4 FAMILY MEMBER"/>
    <property type="match status" value="1"/>
</dbReference>
<dbReference type="InterPro" id="IPR018506">
    <property type="entry name" value="Cyt_B5_heme-BS"/>
</dbReference>
<evidence type="ECO:0000313" key="6">
    <source>
        <dbReference type="EMBL" id="ODQ63616.1"/>
    </source>
</evidence>
<dbReference type="EMBL" id="KV454414">
    <property type="protein sequence ID" value="ODQ63616.1"/>
    <property type="molecule type" value="Genomic_DNA"/>
</dbReference>